<dbReference type="GO" id="GO:0032049">
    <property type="term" value="P:cardiolipin biosynthetic process"/>
    <property type="evidence" value="ECO:0007669"/>
    <property type="project" value="UniProtKB-ARBA"/>
</dbReference>
<dbReference type="Proteomes" id="UP001164705">
    <property type="component" value="Chromosome"/>
</dbReference>
<dbReference type="PANTHER" id="PTHR21248:SF22">
    <property type="entry name" value="PHOSPHOLIPASE D"/>
    <property type="match status" value="1"/>
</dbReference>
<feature type="transmembrane region" description="Helical" evidence="6">
    <location>
        <begin position="9"/>
        <end position="32"/>
    </location>
</feature>
<evidence type="ECO:0000256" key="2">
    <source>
        <dbReference type="ARBA" id="ARBA00022475"/>
    </source>
</evidence>
<keyword evidence="2" id="KW-1003">Cell membrane</keyword>
<dbReference type="Pfam" id="PF13091">
    <property type="entry name" value="PLDc_2"/>
    <property type="match status" value="1"/>
</dbReference>
<accession>A0A9E8MWW8</accession>
<feature type="transmembrane region" description="Helical" evidence="6">
    <location>
        <begin position="38"/>
        <end position="59"/>
    </location>
</feature>
<evidence type="ECO:0000256" key="3">
    <source>
        <dbReference type="ARBA" id="ARBA00022692"/>
    </source>
</evidence>
<dbReference type="EMBL" id="CP113088">
    <property type="protein sequence ID" value="WAC02067.1"/>
    <property type="molecule type" value="Genomic_DNA"/>
</dbReference>
<evidence type="ECO:0000256" key="6">
    <source>
        <dbReference type="SAM" id="Phobius"/>
    </source>
</evidence>
<dbReference type="InterPro" id="IPR027379">
    <property type="entry name" value="CLS_N"/>
</dbReference>
<dbReference type="CDD" id="cd09110">
    <property type="entry name" value="PLDc_CLS_1"/>
    <property type="match status" value="1"/>
</dbReference>
<evidence type="ECO:0000313" key="8">
    <source>
        <dbReference type="EMBL" id="WAC02067.1"/>
    </source>
</evidence>
<dbReference type="GO" id="GO:0005886">
    <property type="term" value="C:plasma membrane"/>
    <property type="evidence" value="ECO:0007669"/>
    <property type="project" value="UniProtKB-SubCell"/>
</dbReference>
<dbReference type="AlphaFoldDB" id="A0A9E8MWW8"/>
<gene>
    <name evidence="8" type="ORF">N7U66_20130</name>
</gene>
<sequence>MIDFIKDHWFYIAIVINYLLAISAVITILFRNTNPTKILTYIIVLVFFPFLGLVVYYLFGQEYRKNKIFNRKSVLNEKIIKSLNNELEHDKKELQELEDDFLNDKIRLVKLLQKSDKSPLTRCNHVEILKNGEVKFKRLFEDLRAAEQHIHIEYYIIKDDDIGGELLNILCDKAKEGLEVRLSVDDVGASIYGKMKQKLKESGVQFNSFMPVLFPKFTGKMNYRNHRKIAVIDGAVGYVGGINVSDNYVNKPVERTLLERYSYTYRG</sequence>
<keyword evidence="4 6" id="KW-1133">Transmembrane helix</keyword>
<organism evidence="8 9">
    <name type="scientific">Lacinutrix neustonica</name>
    <dbReference type="NCBI Taxonomy" id="2980107"/>
    <lineage>
        <taxon>Bacteria</taxon>
        <taxon>Pseudomonadati</taxon>
        <taxon>Bacteroidota</taxon>
        <taxon>Flavobacteriia</taxon>
        <taxon>Flavobacteriales</taxon>
        <taxon>Flavobacteriaceae</taxon>
        <taxon>Lacinutrix</taxon>
    </lineage>
</organism>
<keyword evidence="9" id="KW-1185">Reference proteome</keyword>
<dbReference type="Pfam" id="PF13396">
    <property type="entry name" value="PLDc_N"/>
    <property type="match status" value="1"/>
</dbReference>
<dbReference type="Gene3D" id="3.30.870.10">
    <property type="entry name" value="Endonuclease Chain A"/>
    <property type="match status" value="1"/>
</dbReference>
<dbReference type="SMART" id="SM00155">
    <property type="entry name" value="PLDc"/>
    <property type="match status" value="1"/>
</dbReference>
<evidence type="ECO:0000259" key="7">
    <source>
        <dbReference type="PROSITE" id="PS50035"/>
    </source>
</evidence>
<keyword evidence="3 6" id="KW-0812">Transmembrane</keyword>
<feature type="domain" description="PLD phosphodiesterase" evidence="7">
    <location>
        <begin position="221"/>
        <end position="248"/>
    </location>
</feature>
<dbReference type="InterPro" id="IPR001736">
    <property type="entry name" value="PLipase_D/transphosphatidylase"/>
</dbReference>
<evidence type="ECO:0000313" key="9">
    <source>
        <dbReference type="Proteomes" id="UP001164705"/>
    </source>
</evidence>
<dbReference type="KEGG" id="lnu:N7U66_20130"/>
<dbReference type="GO" id="GO:0030572">
    <property type="term" value="F:phosphatidyltransferase activity"/>
    <property type="evidence" value="ECO:0007669"/>
    <property type="project" value="UniProtKB-ARBA"/>
</dbReference>
<comment type="subcellular location">
    <subcellularLocation>
        <location evidence="1">Cell membrane</location>
        <topology evidence="1">Multi-pass membrane protein</topology>
    </subcellularLocation>
</comment>
<dbReference type="InterPro" id="IPR025202">
    <property type="entry name" value="PLD-like_dom"/>
</dbReference>
<dbReference type="PROSITE" id="PS50035">
    <property type="entry name" value="PLD"/>
    <property type="match status" value="1"/>
</dbReference>
<protein>
    <submittedName>
        <fullName evidence="8">Phospholipase D-like domain-containing protein</fullName>
    </submittedName>
</protein>
<reference evidence="8" key="1">
    <citation type="submission" date="2022-11" db="EMBL/GenBank/DDBJ databases">
        <title>Lacinutrix neustonica HL-RS19T sp. nov., isolated from the surface microlayer sample of brackish Lake Shihwa.</title>
        <authorList>
            <person name="Choi J.Y."/>
            <person name="Hwang C.Y."/>
        </authorList>
    </citation>
    <scope>NUCLEOTIDE SEQUENCE</scope>
    <source>
        <strain evidence="8">HL-RS19</strain>
    </source>
</reference>
<evidence type="ECO:0000256" key="1">
    <source>
        <dbReference type="ARBA" id="ARBA00004651"/>
    </source>
</evidence>
<keyword evidence="5 6" id="KW-0472">Membrane</keyword>
<proteinExistence type="predicted"/>
<dbReference type="RefSeq" id="WP_267676665.1">
    <property type="nucleotide sequence ID" value="NZ_CP113088.1"/>
</dbReference>
<dbReference type="PANTHER" id="PTHR21248">
    <property type="entry name" value="CARDIOLIPIN SYNTHASE"/>
    <property type="match status" value="1"/>
</dbReference>
<evidence type="ECO:0000256" key="4">
    <source>
        <dbReference type="ARBA" id="ARBA00022989"/>
    </source>
</evidence>
<evidence type="ECO:0000256" key="5">
    <source>
        <dbReference type="ARBA" id="ARBA00023136"/>
    </source>
</evidence>
<dbReference type="SUPFAM" id="SSF56024">
    <property type="entry name" value="Phospholipase D/nuclease"/>
    <property type="match status" value="1"/>
</dbReference>
<name>A0A9E8MWW8_9FLAO</name>